<accession>A0A3P8J334</accession>
<proteinExistence type="predicted"/>
<sequence length="43" mass="4700">MVRAGAGLPISERIVHVDAKKDDSRELKLFSAQGCGLDERPSF</sequence>
<evidence type="ECO:0000313" key="1">
    <source>
        <dbReference type="EMBL" id="VDR28779.1"/>
    </source>
</evidence>
<dbReference type="Proteomes" id="UP000274346">
    <property type="component" value="Chromosome"/>
</dbReference>
<evidence type="ECO:0000313" key="2">
    <source>
        <dbReference type="Proteomes" id="UP000274346"/>
    </source>
</evidence>
<gene>
    <name evidence="1" type="ORF">NCTC13098_05166</name>
</gene>
<dbReference type="KEGG" id="rtg:NCTC13098_05166"/>
<dbReference type="EMBL" id="LR131271">
    <property type="protein sequence ID" value="VDR28779.1"/>
    <property type="molecule type" value="Genomic_DNA"/>
</dbReference>
<protein>
    <submittedName>
        <fullName evidence="1">Uncharacterized protein</fullName>
    </submittedName>
</protein>
<organism evidence="1 2">
    <name type="scientific">Raoultella terrigena</name>
    <name type="common">Klebsiella terrigena</name>
    <dbReference type="NCBI Taxonomy" id="577"/>
    <lineage>
        <taxon>Bacteria</taxon>
        <taxon>Pseudomonadati</taxon>
        <taxon>Pseudomonadota</taxon>
        <taxon>Gammaproteobacteria</taxon>
        <taxon>Enterobacterales</taxon>
        <taxon>Enterobacteriaceae</taxon>
        <taxon>Klebsiella/Raoultella group</taxon>
        <taxon>Raoultella</taxon>
    </lineage>
</organism>
<name>A0A3P8J334_RAOTE</name>
<reference evidence="1 2" key="1">
    <citation type="submission" date="2018-12" db="EMBL/GenBank/DDBJ databases">
        <authorList>
            <consortium name="Pathogen Informatics"/>
        </authorList>
    </citation>
    <scope>NUCLEOTIDE SEQUENCE [LARGE SCALE GENOMIC DNA]</scope>
    <source>
        <strain evidence="1 2">NCTC13098</strain>
    </source>
</reference>
<dbReference type="AlphaFoldDB" id="A0A3P8J334"/>